<sequence length="391" mass="45023">MSDFFLPAIRIRGYRPFRDVLFRFNRLEVIIGSNGSGKTSLFEFLKLLRNSCNIEIPHDFITGKQGQKVFHKPGEDKIFWNVQVDYKDTPLFYQGEIEEDKGLVKVAFERIITKKNIDKKNQGGFTFLDFRNGMGLVRDPDDGDFLRKEWNLGKNNQLGLGAVTDANLTMLYKLREYIQNWRFYNGSKFNTEKIRRPVYDTLTQFLDEDAGNLSSIIFKLMNEHSEAFEDLKSLIQFAIPGFKNLEARQTGINGEIFTFWQEEGVETELNFADLSDGILRFIAWSTLCVMPYPPSLICIDDPVQGLHPRTLPVLAGLFEKASERTQVLLATHASYFLTQFDMENIAILKKTSGGSVYTNVRHSPAILNHLQQIEDEELQQMHRADELEGMF</sequence>
<dbReference type="GO" id="GO:0005524">
    <property type="term" value="F:ATP binding"/>
    <property type="evidence" value="ECO:0007669"/>
    <property type="project" value="InterPro"/>
</dbReference>
<dbReference type="PANTHER" id="PTHR32182">
    <property type="entry name" value="DNA REPLICATION AND REPAIR PROTEIN RECF"/>
    <property type="match status" value="1"/>
</dbReference>
<name>A0A975B4I4_9BACT</name>
<dbReference type="KEGG" id="dli:dnl_08550"/>
<dbReference type="RefSeq" id="WP_207690461.1">
    <property type="nucleotide sequence ID" value="NZ_CP061799.1"/>
</dbReference>
<dbReference type="Gene3D" id="3.40.50.300">
    <property type="entry name" value="P-loop containing nucleotide triphosphate hydrolases"/>
    <property type="match status" value="1"/>
</dbReference>
<accession>A0A975B4I4</accession>
<dbReference type="GO" id="GO:0006302">
    <property type="term" value="P:double-strand break repair"/>
    <property type="evidence" value="ECO:0007669"/>
    <property type="project" value="TreeGrafter"/>
</dbReference>
<protein>
    <submittedName>
        <fullName evidence="2">AAA family ATPase</fullName>
    </submittedName>
</protein>
<dbReference type="AlphaFoldDB" id="A0A975B4I4"/>
<evidence type="ECO:0000313" key="3">
    <source>
        <dbReference type="Proteomes" id="UP000663720"/>
    </source>
</evidence>
<feature type="domain" description="ATPase AAA-type core" evidence="1">
    <location>
        <begin position="29"/>
        <end position="336"/>
    </location>
</feature>
<dbReference type="InterPro" id="IPR027417">
    <property type="entry name" value="P-loop_NTPase"/>
</dbReference>
<organism evidence="2 3">
    <name type="scientific">Desulfonema limicola</name>
    <dbReference type="NCBI Taxonomy" id="45656"/>
    <lineage>
        <taxon>Bacteria</taxon>
        <taxon>Pseudomonadati</taxon>
        <taxon>Thermodesulfobacteriota</taxon>
        <taxon>Desulfobacteria</taxon>
        <taxon>Desulfobacterales</taxon>
        <taxon>Desulfococcaceae</taxon>
        <taxon>Desulfonema</taxon>
    </lineage>
</organism>
<dbReference type="GO" id="GO:0016887">
    <property type="term" value="F:ATP hydrolysis activity"/>
    <property type="evidence" value="ECO:0007669"/>
    <property type="project" value="InterPro"/>
</dbReference>
<dbReference type="InterPro" id="IPR014555">
    <property type="entry name" value="RecF-like"/>
</dbReference>
<dbReference type="Pfam" id="PF13304">
    <property type="entry name" value="AAA_21"/>
    <property type="match status" value="1"/>
</dbReference>
<dbReference type="EMBL" id="CP061799">
    <property type="protein sequence ID" value="QTA78631.1"/>
    <property type="molecule type" value="Genomic_DNA"/>
</dbReference>
<evidence type="ECO:0000313" key="2">
    <source>
        <dbReference type="EMBL" id="QTA78631.1"/>
    </source>
</evidence>
<reference evidence="2" key="1">
    <citation type="journal article" date="2021" name="Microb. Physiol.">
        <title>Proteogenomic Insights into the Physiology of Marine, Sulfate-Reducing, Filamentous Desulfonema limicola and Desulfonema magnum.</title>
        <authorList>
            <person name="Schnaars V."/>
            <person name="Wohlbrand L."/>
            <person name="Scheve S."/>
            <person name="Hinrichs C."/>
            <person name="Reinhardt R."/>
            <person name="Rabus R."/>
        </authorList>
    </citation>
    <scope>NUCLEOTIDE SEQUENCE</scope>
    <source>
        <strain evidence="2">5ac10</strain>
    </source>
</reference>
<dbReference type="InterPro" id="IPR003959">
    <property type="entry name" value="ATPase_AAA_core"/>
</dbReference>
<dbReference type="PANTHER" id="PTHR32182:SF22">
    <property type="entry name" value="ATP-DEPENDENT ENDONUCLEASE, OLD FAMILY-RELATED"/>
    <property type="match status" value="1"/>
</dbReference>
<gene>
    <name evidence="2" type="ORF">dnl_08550</name>
</gene>
<keyword evidence="3" id="KW-1185">Reference proteome</keyword>
<dbReference type="SUPFAM" id="SSF52540">
    <property type="entry name" value="P-loop containing nucleoside triphosphate hydrolases"/>
    <property type="match status" value="1"/>
</dbReference>
<dbReference type="Proteomes" id="UP000663720">
    <property type="component" value="Chromosome"/>
</dbReference>
<dbReference type="GO" id="GO:0000731">
    <property type="term" value="P:DNA synthesis involved in DNA repair"/>
    <property type="evidence" value="ECO:0007669"/>
    <property type="project" value="TreeGrafter"/>
</dbReference>
<proteinExistence type="predicted"/>
<evidence type="ECO:0000259" key="1">
    <source>
        <dbReference type="Pfam" id="PF13304"/>
    </source>
</evidence>
<dbReference type="PIRSF" id="PIRSF029347">
    <property type="entry name" value="RecF"/>
    <property type="match status" value="1"/>
</dbReference>